<gene>
    <name evidence="2" type="ORF">DW687_06280</name>
</gene>
<evidence type="ECO:0000313" key="3">
    <source>
        <dbReference type="Proteomes" id="UP000261212"/>
    </source>
</evidence>
<evidence type="ECO:0000313" key="2">
    <source>
        <dbReference type="EMBL" id="RGD74370.1"/>
    </source>
</evidence>
<sequence length="115" mass="13633">MTNYEYNLHRNKQRRIERAKRKRALRRKRRIMISVLVLAVLISVPTFFYSAKAKTLQQDTYPVYTVQANDTLWDIAKDITDDNTDVRQTIYEIGNLNNIDENQSIEVGQRILLPY</sequence>
<dbReference type="SUPFAM" id="SSF54106">
    <property type="entry name" value="LysM domain"/>
    <property type="match status" value="1"/>
</dbReference>
<dbReference type="RefSeq" id="WP_117532103.1">
    <property type="nucleotide sequence ID" value="NZ_QUSM01000003.1"/>
</dbReference>
<reference evidence="2 3" key="1">
    <citation type="submission" date="2018-08" db="EMBL/GenBank/DDBJ databases">
        <title>A genome reference for cultivated species of the human gut microbiota.</title>
        <authorList>
            <person name="Zou Y."/>
            <person name="Xue W."/>
            <person name="Luo G."/>
        </authorList>
    </citation>
    <scope>NUCLEOTIDE SEQUENCE [LARGE SCALE GENOMIC DNA]</scope>
    <source>
        <strain evidence="2 3">AM25-6</strain>
    </source>
</reference>
<dbReference type="AlphaFoldDB" id="A0A3E3DYN0"/>
<dbReference type="Proteomes" id="UP000261212">
    <property type="component" value="Unassembled WGS sequence"/>
</dbReference>
<dbReference type="CDD" id="cd00118">
    <property type="entry name" value="LysM"/>
    <property type="match status" value="1"/>
</dbReference>
<dbReference type="Gene3D" id="3.10.350.10">
    <property type="entry name" value="LysM domain"/>
    <property type="match status" value="1"/>
</dbReference>
<name>A0A3E3DYN0_9FIRM</name>
<feature type="domain" description="LysM" evidence="1">
    <location>
        <begin position="62"/>
        <end position="113"/>
    </location>
</feature>
<dbReference type="EMBL" id="QUSM01000003">
    <property type="protein sequence ID" value="RGD74370.1"/>
    <property type="molecule type" value="Genomic_DNA"/>
</dbReference>
<proteinExistence type="predicted"/>
<dbReference type="InterPro" id="IPR018392">
    <property type="entry name" value="LysM"/>
</dbReference>
<dbReference type="PROSITE" id="PS51782">
    <property type="entry name" value="LYSM"/>
    <property type="match status" value="1"/>
</dbReference>
<comment type="caution">
    <text evidence="2">The sequence shown here is derived from an EMBL/GenBank/DDBJ whole genome shotgun (WGS) entry which is preliminary data.</text>
</comment>
<protein>
    <submittedName>
        <fullName evidence="2">LysM peptidoglycan-binding domain-containing protein</fullName>
    </submittedName>
</protein>
<accession>A0A3E3DYN0</accession>
<dbReference type="InterPro" id="IPR036779">
    <property type="entry name" value="LysM_dom_sf"/>
</dbReference>
<organism evidence="2 3">
    <name type="scientific">Anaerofustis stercorihominis</name>
    <dbReference type="NCBI Taxonomy" id="214853"/>
    <lineage>
        <taxon>Bacteria</taxon>
        <taxon>Bacillati</taxon>
        <taxon>Bacillota</taxon>
        <taxon>Clostridia</taxon>
        <taxon>Eubacteriales</taxon>
        <taxon>Eubacteriaceae</taxon>
        <taxon>Anaerofustis</taxon>
    </lineage>
</organism>
<evidence type="ECO:0000259" key="1">
    <source>
        <dbReference type="PROSITE" id="PS51782"/>
    </source>
</evidence>
<dbReference type="SMART" id="SM00257">
    <property type="entry name" value="LysM"/>
    <property type="match status" value="1"/>
</dbReference>
<dbReference type="Pfam" id="PF01476">
    <property type="entry name" value="LysM"/>
    <property type="match status" value="1"/>
</dbReference>